<dbReference type="Pfam" id="PF00593">
    <property type="entry name" value="TonB_dep_Rec_b-barrel"/>
    <property type="match status" value="1"/>
</dbReference>
<evidence type="ECO:0000256" key="5">
    <source>
        <dbReference type="ARBA" id="ARBA00022496"/>
    </source>
</evidence>
<evidence type="ECO:0000256" key="12">
    <source>
        <dbReference type="ARBA" id="ARBA00023170"/>
    </source>
</evidence>
<evidence type="ECO:0000256" key="2">
    <source>
        <dbReference type="ARBA" id="ARBA00009810"/>
    </source>
</evidence>
<dbReference type="InterPro" id="IPR037066">
    <property type="entry name" value="Plug_dom_sf"/>
</dbReference>
<dbReference type="PANTHER" id="PTHR32552">
    <property type="entry name" value="FERRICHROME IRON RECEPTOR-RELATED"/>
    <property type="match status" value="1"/>
</dbReference>
<dbReference type="AlphaFoldDB" id="A0A7Y5AMY8"/>
<protein>
    <submittedName>
        <fullName evidence="19">TonB-dependent siderophore receptor</fullName>
    </submittedName>
</protein>
<gene>
    <name evidence="19" type="ORF">HRH59_02030</name>
</gene>
<comment type="subcellular location">
    <subcellularLocation>
        <location evidence="1 14">Cell outer membrane</location>
        <topology evidence="1 14">Multi-pass membrane protein</topology>
    </subcellularLocation>
</comment>
<feature type="chain" id="PRO_5031215501" evidence="16">
    <location>
        <begin position="33"/>
        <end position="743"/>
    </location>
</feature>
<dbReference type="InterPro" id="IPR010105">
    <property type="entry name" value="TonB_sidphr_rcpt"/>
</dbReference>
<keyword evidence="8" id="KW-0408">Iron</keyword>
<feature type="signal peptide" evidence="16">
    <location>
        <begin position="1"/>
        <end position="32"/>
    </location>
</feature>
<dbReference type="Gene3D" id="2.170.130.10">
    <property type="entry name" value="TonB-dependent receptor, plug domain"/>
    <property type="match status" value="1"/>
</dbReference>
<dbReference type="Proteomes" id="UP000523161">
    <property type="component" value="Unassembled WGS sequence"/>
</dbReference>
<dbReference type="GO" id="GO:0038023">
    <property type="term" value="F:signaling receptor activity"/>
    <property type="evidence" value="ECO:0007669"/>
    <property type="project" value="InterPro"/>
</dbReference>
<accession>A0A7Y5AMY8</accession>
<evidence type="ECO:0000256" key="4">
    <source>
        <dbReference type="ARBA" id="ARBA00022452"/>
    </source>
</evidence>
<evidence type="ECO:0000256" key="6">
    <source>
        <dbReference type="ARBA" id="ARBA00022692"/>
    </source>
</evidence>
<evidence type="ECO:0000256" key="7">
    <source>
        <dbReference type="ARBA" id="ARBA00022729"/>
    </source>
</evidence>
<evidence type="ECO:0000256" key="10">
    <source>
        <dbReference type="ARBA" id="ARBA00023077"/>
    </source>
</evidence>
<dbReference type="SUPFAM" id="SSF56935">
    <property type="entry name" value="Porins"/>
    <property type="match status" value="1"/>
</dbReference>
<evidence type="ECO:0000256" key="13">
    <source>
        <dbReference type="ARBA" id="ARBA00023237"/>
    </source>
</evidence>
<feature type="domain" description="TonB-dependent receptor plug" evidence="18">
    <location>
        <begin position="71"/>
        <end position="164"/>
    </location>
</feature>
<feature type="domain" description="TonB-dependent receptor-like beta-barrel" evidence="17">
    <location>
        <begin position="238"/>
        <end position="712"/>
    </location>
</feature>
<dbReference type="GO" id="GO:0015891">
    <property type="term" value="P:siderophore transport"/>
    <property type="evidence" value="ECO:0007669"/>
    <property type="project" value="InterPro"/>
</dbReference>
<evidence type="ECO:0000256" key="15">
    <source>
        <dbReference type="RuleBase" id="RU003357"/>
    </source>
</evidence>
<sequence length="743" mass="81226">MSTTTLVTSIHQRSLISLSLTVALACSASLSAEEQLAATGIERVSVVGTSPHRYQTTSGDSLVGLPLDYLELPRIIDVLPEQLLLDQKVTELEEALRNIPGVSLSDGFGGSNNDYLVRGFRRNTIYRDGMRIASNFRANTANLDSIRVIKGPASVTYGQVEPGGLVDIITKKPLDEQRVYTELRAGSWSNYLLQADVSTPIGEDAAVRVNISSQDAGYFRDNFDIEKDIIALTGRYDVSENTRISTSYEYRDEFRSFDRGTLSIPTANGRVIVNKITDIPLSRRFGEAFEEIDTQFEFATLKLDHSFANGWALNVAAAWESSMSNDLQVRPVAVIILDADAPISNGFFTAPVTPEAIYDEDDDQIFLTRGTDGSRERDQHVSYLSASINGEVMTGSVNHRIVVGVDRRRFNSSRYFVTTPTTTGTQSTGPLFDLRNPVYGNLPDSLSTENGNLVTDETEDFGIYINDYINFTDSLALLIGGRQDYSDVDGDDEIKDVNAFSPQVALNYKPSANISTFVSYSEAFEPNTVLSFDNSGAQSETELYPAENSTQYEAGVKAQFFNSKLNGSVSVYDIEKENVLTVGADGLPALVKGQDSQGLEISISGQPVPGWTIVSGYAYTDASIKTGSNAGNRPSNVAKSNASLWTSYEFTQGQWTGLGAGTGVFYMGDRFGDNANSWNLGSYTTCDLSVWYTLPLANAKQNMRFQLSVKNLFNETYYSASGGDLRINIGQPRSVFASVSATF</sequence>
<evidence type="ECO:0000256" key="9">
    <source>
        <dbReference type="ARBA" id="ARBA00023065"/>
    </source>
</evidence>
<evidence type="ECO:0000256" key="16">
    <source>
        <dbReference type="SAM" id="SignalP"/>
    </source>
</evidence>
<evidence type="ECO:0000313" key="20">
    <source>
        <dbReference type="Proteomes" id="UP000523161"/>
    </source>
</evidence>
<dbReference type="InterPro" id="IPR012910">
    <property type="entry name" value="Plug_dom"/>
</dbReference>
<dbReference type="InterPro" id="IPR036942">
    <property type="entry name" value="Beta-barrel_TonB_sf"/>
</dbReference>
<dbReference type="InterPro" id="IPR039426">
    <property type="entry name" value="TonB-dep_rcpt-like"/>
</dbReference>
<keyword evidence="3 14" id="KW-0813">Transport</keyword>
<keyword evidence="12 19" id="KW-0675">Receptor</keyword>
<comment type="similarity">
    <text evidence="2 14 15">Belongs to the TonB-dependent receptor family.</text>
</comment>
<proteinExistence type="inferred from homology"/>
<keyword evidence="11 14" id="KW-0472">Membrane</keyword>
<evidence type="ECO:0000256" key="1">
    <source>
        <dbReference type="ARBA" id="ARBA00004571"/>
    </source>
</evidence>
<dbReference type="GO" id="GO:0015344">
    <property type="term" value="F:siderophore uptake transmembrane transporter activity"/>
    <property type="evidence" value="ECO:0007669"/>
    <property type="project" value="TreeGrafter"/>
</dbReference>
<keyword evidence="9" id="KW-0406">Ion transport</keyword>
<dbReference type="InterPro" id="IPR000531">
    <property type="entry name" value="Beta-barrel_TonB"/>
</dbReference>
<organism evidence="19 20">
    <name type="scientific">Rheinheimera lutimaris</name>
    <dbReference type="NCBI Taxonomy" id="2740584"/>
    <lineage>
        <taxon>Bacteria</taxon>
        <taxon>Pseudomonadati</taxon>
        <taxon>Pseudomonadota</taxon>
        <taxon>Gammaproteobacteria</taxon>
        <taxon>Chromatiales</taxon>
        <taxon>Chromatiaceae</taxon>
        <taxon>Rheinheimera</taxon>
    </lineage>
</organism>
<dbReference type="Gene3D" id="2.40.170.20">
    <property type="entry name" value="TonB-dependent receptor, beta-barrel domain"/>
    <property type="match status" value="1"/>
</dbReference>
<evidence type="ECO:0000256" key="8">
    <source>
        <dbReference type="ARBA" id="ARBA00023004"/>
    </source>
</evidence>
<keyword evidence="6 14" id="KW-0812">Transmembrane</keyword>
<dbReference type="CDD" id="cd01347">
    <property type="entry name" value="ligand_gated_channel"/>
    <property type="match status" value="1"/>
</dbReference>
<comment type="caution">
    <text evidence="19">The sequence shown here is derived from an EMBL/GenBank/DDBJ whole genome shotgun (WGS) entry which is preliminary data.</text>
</comment>
<name>A0A7Y5AMY8_9GAMM</name>
<keyword evidence="10 15" id="KW-0798">TonB box</keyword>
<keyword evidence="5" id="KW-0410">Iron transport</keyword>
<keyword evidence="4 14" id="KW-1134">Transmembrane beta strand</keyword>
<dbReference type="NCBIfam" id="TIGR01783">
    <property type="entry name" value="TonB-siderophor"/>
    <property type="match status" value="1"/>
</dbReference>
<evidence type="ECO:0000256" key="14">
    <source>
        <dbReference type="PROSITE-ProRule" id="PRU01360"/>
    </source>
</evidence>
<keyword evidence="13 14" id="KW-0998">Cell outer membrane</keyword>
<dbReference type="GO" id="GO:0009279">
    <property type="term" value="C:cell outer membrane"/>
    <property type="evidence" value="ECO:0007669"/>
    <property type="project" value="UniProtKB-SubCell"/>
</dbReference>
<dbReference type="EMBL" id="JABSOD010000002">
    <property type="protein sequence ID" value="NRQ41351.1"/>
    <property type="molecule type" value="Genomic_DNA"/>
</dbReference>
<evidence type="ECO:0000259" key="18">
    <source>
        <dbReference type="Pfam" id="PF07715"/>
    </source>
</evidence>
<dbReference type="Pfam" id="PF07715">
    <property type="entry name" value="Plug"/>
    <property type="match status" value="1"/>
</dbReference>
<dbReference type="RefSeq" id="WP_173499604.1">
    <property type="nucleotide sequence ID" value="NZ_JABSOD010000002.1"/>
</dbReference>
<evidence type="ECO:0000259" key="17">
    <source>
        <dbReference type="Pfam" id="PF00593"/>
    </source>
</evidence>
<evidence type="ECO:0000256" key="11">
    <source>
        <dbReference type="ARBA" id="ARBA00023136"/>
    </source>
</evidence>
<dbReference type="PROSITE" id="PS52016">
    <property type="entry name" value="TONB_DEPENDENT_REC_3"/>
    <property type="match status" value="1"/>
</dbReference>
<reference evidence="19 20" key="1">
    <citation type="submission" date="2020-06" db="EMBL/GenBank/DDBJ databases">
        <title>Rheinheimera sp. nov., a marine bacterium isolated from coastal.</title>
        <authorList>
            <person name="Yu Q."/>
            <person name="Qi Y."/>
            <person name="Pu J."/>
        </authorList>
    </citation>
    <scope>NUCLEOTIDE SEQUENCE [LARGE SCALE GENOMIC DNA]</scope>
    <source>
        <strain evidence="19 20">YQF-2</strain>
    </source>
</reference>
<dbReference type="PANTHER" id="PTHR32552:SF68">
    <property type="entry name" value="FERRICHROME OUTER MEMBRANE TRANSPORTER_PHAGE RECEPTOR"/>
    <property type="match status" value="1"/>
</dbReference>
<evidence type="ECO:0000313" key="19">
    <source>
        <dbReference type="EMBL" id="NRQ41351.1"/>
    </source>
</evidence>
<keyword evidence="20" id="KW-1185">Reference proteome</keyword>
<evidence type="ECO:0000256" key="3">
    <source>
        <dbReference type="ARBA" id="ARBA00022448"/>
    </source>
</evidence>
<keyword evidence="7 16" id="KW-0732">Signal</keyword>